<dbReference type="EMBL" id="JBHRYJ010000001">
    <property type="protein sequence ID" value="MFC3675361.1"/>
    <property type="molecule type" value="Genomic_DNA"/>
</dbReference>
<dbReference type="GO" id="GO:0032259">
    <property type="term" value="P:methylation"/>
    <property type="evidence" value="ECO:0007669"/>
    <property type="project" value="UniProtKB-KW"/>
</dbReference>
<comment type="caution">
    <text evidence="5">The sequence shown here is derived from an EMBL/GenBank/DDBJ whole genome shotgun (WGS) entry which is preliminary data.</text>
</comment>
<dbReference type="RefSeq" id="WP_379723788.1">
    <property type="nucleotide sequence ID" value="NZ_JBHRYJ010000001.1"/>
</dbReference>
<dbReference type="InterPro" id="IPR029063">
    <property type="entry name" value="SAM-dependent_MTases_sf"/>
</dbReference>
<dbReference type="Gene3D" id="1.25.40.10">
    <property type="entry name" value="Tetratricopeptide repeat domain"/>
    <property type="match status" value="1"/>
</dbReference>
<dbReference type="GO" id="GO:0008168">
    <property type="term" value="F:methyltransferase activity"/>
    <property type="evidence" value="ECO:0007669"/>
    <property type="project" value="UniProtKB-KW"/>
</dbReference>
<dbReference type="InterPro" id="IPR000780">
    <property type="entry name" value="CheR_MeTrfase"/>
</dbReference>
<evidence type="ECO:0000313" key="5">
    <source>
        <dbReference type="EMBL" id="MFC3675361.1"/>
    </source>
</evidence>
<dbReference type="PROSITE" id="PS50123">
    <property type="entry name" value="CHER"/>
    <property type="match status" value="1"/>
</dbReference>
<proteinExistence type="predicted"/>
<evidence type="ECO:0000256" key="1">
    <source>
        <dbReference type="ARBA" id="ARBA00022603"/>
    </source>
</evidence>
<evidence type="ECO:0000256" key="3">
    <source>
        <dbReference type="ARBA" id="ARBA00022691"/>
    </source>
</evidence>
<protein>
    <submittedName>
        <fullName evidence="5">CheR family methyltransferase</fullName>
    </submittedName>
</protein>
<keyword evidence="1 5" id="KW-0489">Methyltransferase</keyword>
<organism evidence="5 6">
    <name type="scientific">Ferrovibrio xuzhouensis</name>
    <dbReference type="NCBI Taxonomy" id="1576914"/>
    <lineage>
        <taxon>Bacteria</taxon>
        <taxon>Pseudomonadati</taxon>
        <taxon>Pseudomonadota</taxon>
        <taxon>Alphaproteobacteria</taxon>
        <taxon>Rhodospirillales</taxon>
        <taxon>Rhodospirillaceae</taxon>
        <taxon>Ferrovibrio</taxon>
    </lineage>
</organism>
<dbReference type="InterPro" id="IPR011990">
    <property type="entry name" value="TPR-like_helical_dom_sf"/>
</dbReference>
<evidence type="ECO:0000259" key="4">
    <source>
        <dbReference type="PROSITE" id="PS50123"/>
    </source>
</evidence>
<keyword evidence="2" id="KW-0808">Transferase</keyword>
<dbReference type="Proteomes" id="UP001595711">
    <property type="component" value="Unassembled WGS sequence"/>
</dbReference>
<dbReference type="InterPro" id="IPR050903">
    <property type="entry name" value="Bact_Chemotaxis_MeTrfase"/>
</dbReference>
<dbReference type="SUPFAM" id="SSF48452">
    <property type="entry name" value="TPR-like"/>
    <property type="match status" value="1"/>
</dbReference>
<reference evidence="6" key="1">
    <citation type="journal article" date="2019" name="Int. J. Syst. Evol. Microbiol.">
        <title>The Global Catalogue of Microorganisms (GCM) 10K type strain sequencing project: providing services to taxonomists for standard genome sequencing and annotation.</title>
        <authorList>
            <consortium name="The Broad Institute Genomics Platform"/>
            <consortium name="The Broad Institute Genome Sequencing Center for Infectious Disease"/>
            <person name="Wu L."/>
            <person name="Ma J."/>
        </authorList>
    </citation>
    <scope>NUCLEOTIDE SEQUENCE [LARGE SCALE GENOMIC DNA]</scope>
    <source>
        <strain evidence="6">KCTC 42182</strain>
    </source>
</reference>
<keyword evidence="3" id="KW-0949">S-adenosyl-L-methionine</keyword>
<feature type="domain" description="CheR-type methyltransferase" evidence="4">
    <location>
        <begin position="16"/>
        <end position="291"/>
    </location>
</feature>
<sequence>MIAASTSRHDGITAILAHPDFARLKRRIIDVTGLQYYDERDQVLADRIEQRCNQLNRPVAAYMADMLASAAGGEFSALVDDLTIGETYFFRYPEQFELLRQVVIPERLADQQGMRPLRIWSAGCASGAEPYSLAIVLADHFQPALANGRASILATDINRHALAQAHEGRFTDWELRTSGDDFKRRCFTRDGRHWVLRRHFRQSVSFEHQNLATDLAAFAQTNAGHFDIILCRNVMIYFSPALTRRLTRLFAQCLAPGGWLLVGHAEPYFEIANILSPVVAGGTMAYRKAGGMPDDAIALRPAEPQRRSPADDWVNPALHPEPELEIPVSTFVAPAVPAPSMTAPASTAPDAARSLDDDMARIRHLADAGNWSEAATAAEQGLKRHPLEPAAYYIYALIAEHGGSMAEAEDALGRAVYLDRSQAVVHYHLGRCQLRRGDRRAAQKSFDNAIRLLAPRPVDWTVPFGDGLTAGELRDLLQIHLEQMSR</sequence>
<dbReference type="CDD" id="cd02440">
    <property type="entry name" value="AdoMet_MTases"/>
    <property type="match status" value="1"/>
</dbReference>
<dbReference type="PANTHER" id="PTHR24422">
    <property type="entry name" value="CHEMOTAXIS PROTEIN METHYLTRANSFERASE"/>
    <property type="match status" value="1"/>
</dbReference>
<dbReference type="PANTHER" id="PTHR24422:SF19">
    <property type="entry name" value="CHEMOTAXIS PROTEIN METHYLTRANSFERASE"/>
    <property type="match status" value="1"/>
</dbReference>
<name>A0ABV7VFG3_9PROT</name>
<dbReference type="InterPro" id="IPR022642">
    <property type="entry name" value="CheR_C"/>
</dbReference>
<dbReference type="Gene3D" id="3.40.50.150">
    <property type="entry name" value="Vaccinia Virus protein VP39"/>
    <property type="match status" value="1"/>
</dbReference>
<accession>A0ABV7VFG3</accession>
<evidence type="ECO:0000256" key="2">
    <source>
        <dbReference type="ARBA" id="ARBA00022679"/>
    </source>
</evidence>
<gene>
    <name evidence="5" type="ORF">ACFOOQ_07395</name>
</gene>
<dbReference type="SUPFAM" id="SSF53335">
    <property type="entry name" value="S-adenosyl-L-methionine-dependent methyltransferases"/>
    <property type="match status" value="1"/>
</dbReference>
<dbReference type="Pfam" id="PF13432">
    <property type="entry name" value="TPR_16"/>
    <property type="match status" value="1"/>
</dbReference>
<dbReference type="SMART" id="SM00138">
    <property type="entry name" value="MeTrc"/>
    <property type="match status" value="1"/>
</dbReference>
<dbReference type="PRINTS" id="PR00996">
    <property type="entry name" value="CHERMTFRASE"/>
</dbReference>
<evidence type="ECO:0000313" key="6">
    <source>
        <dbReference type="Proteomes" id="UP001595711"/>
    </source>
</evidence>
<keyword evidence="6" id="KW-1185">Reference proteome</keyword>
<dbReference type="Pfam" id="PF01739">
    <property type="entry name" value="CheR"/>
    <property type="match status" value="1"/>
</dbReference>